<gene>
    <name evidence="1" type="ORF">LIZ65_17180</name>
</gene>
<evidence type="ECO:0000313" key="1">
    <source>
        <dbReference type="EMBL" id="MCB7389022.1"/>
    </source>
</evidence>
<dbReference type="RefSeq" id="WP_227183810.1">
    <property type="nucleotide sequence ID" value="NZ_JAJCIQ010000017.1"/>
</dbReference>
<protein>
    <submittedName>
        <fullName evidence="1">Uncharacterized protein</fullName>
    </submittedName>
</protein>
<keyword evidence="2" id="KW-1185">Reference proteome</keyword>
<comment type="caution">
    <text evidence="1">The sequence shown here is derived from an EMBL/GenBank/DDBJ whole genome shotgun (WGS) entry which is preliminary data.</text>
</comment>
<name>A0ABS8DKY5_9FIRM</name>
<reference evidence="1 2" key="1">
    <citation type="submission" date="2021-10" db="EMBL/GenBank/DDBJ databases">
        <title>Collection of gut derived symbiotic bacterial strains cultured from healthy donors.</title>
        <authorList>
            <person name="Lin H."/>
            <person name="Littmann E."/>
            <person name="Kohout C."/>
            <person name="Pamer E.G."/>
        </authorList>
    </citation>
    <scope>NUCLEOTIDE SEQUENCE [LARGE SCALE GENOMIC DNA]</scope>
    <source>
        <strain evidence="1 2">DFI.1.165</strain>
    </source>
</reference>
<accession>A0ABS8DKY5</accession>
<evidence type="ECO:0000313" key="2">
    <source>
        <dbReference type="Proteomes" id="UP001299546"/>
    </source>
</evidence>
<dbReference type="EMBL" id="JAJCIS010000017">
    <property type="protein sequence ID" value="MCB7389022.1"/>
    <property type="molecule type" value="Genomic_DNA"/>
</dbReference>
<organism evidence="1 2">
    <name type="scientific">Bariatricus massiliensis</name>
    <dbReference type="NCBI Taxonomy" id="1745713"/>
    <lineage>
        <taxon>Bacteria</taxon>
        <taxon>Bacillati</taxon>
        <taxon>Bacillota</taxon>
        <taxon>Clostridia</taxon>
        <taxon>Lachnospirales</taxon>
        <taxon>Lachnospiraceae</taxon>
        <taxon>Bariatricus</taxon>
    </lineage>
</organism>
<proteinExistence type="predicted"/>
<sequence>MAYGDVKEHFSKGELNDLWNFIEFVGEIFPSKRDNIEKLKNSFIRYALVKPWPLGNDEEPEFFEIKLWAREYADFNYYIGLGVGLKAGAEIADEGKASFDLESAILSACIERTEQKSIAHQAAISEGKRSLIDFLASHVGENPTRNDMRSASKLSFEVIREIIDTLKDNQILDMDAKRFIVSFDSERADALLFPKD</sequence>
<dbReference type="Proteomes" id="UP001299546">
    <property type="component" value="Unassembled WGS sequence"/>
</dbReference>